<proteinExistence type="predicted"/>
<keyword evidence="1" id="KW-0378">Hydrolase</keyword>
<feature type="transmembrane region" description="Helical" evidence="2">
    <location>
        <begin position="16"/>
        <end position="38"/>
    </location>
</feature>
<evidence type="ECO:0000313" key="5">
    <source>
        <dbReference type="Proteomes" id="UP000683507"/>
    </source>
</evidence>
<evidence type="ECO:0000256" key="2">
    <source>
        <dbReference type="SAM" id="Phobius"/>
    </source>
</evidence>
<evidence type="ECO:0000313" key="4">
    <source>
        <dbReference type="EMBL" id="CAG5079505.1"/>
    </source>
</evidence>
<reference evidence="4" key="1">
    <citation type="submission" date="2021-04" db="EMBL/GenBank/DDBJ databases">
        <authorList>
            <person name="Rodrigo-Torres L."/>
            <person name="Arahal R. D."/>
            <person name="Lucena T."/>
        </authorList>
    </citation>
    <scope>NUCLEOTIDE SEQUENCE</scope>
    <source>
        <strain evidence="4">AS29M-1</strain>
    </source>
</reference>
<gene>
    <name evidence="4" type="ORF">CRYO30217_00961</name>
</gene>
<evidence type="ECO:0000259" key="3">
    <source>
        <dbReference type="SMART" id="SM00331"/>
    </source>
</evidence>
<feature type="domain" description="PPM-type phosphatase" evidence="3">
    <location>
        <begin position="427"/>
        <end position="653"/>
    </location>
</feature>
<dbReference type="InterPro" id="IPR001932">
    <property type="entry name" value="PPM-type_phosphatase-like_dom"/>
</dbReference>
<dbReference type="GO" id="GO:0016791">
    <property type="term" value="F:phosphatase activity"/>
    <property type="evidence" value="ECO:0007669"/>
    <property type="project" value="TreeGrafter"/>
</dbReference>
<sequence length="678" mass="77871">MKNKNQVVAKWNNFPIFYKTLISFISVLFLCLIVFGFWNVMMTKKQELIELKRELYKLEGDLNLSVVSANEFLLWDTKDVAFYESGTSKHINDFYQGIEETGDEVEQLHSSTVLDNAEIKLSLLGISNQLDELRTLFDQSKSLVLAKGFYDFGLVGDFRNTAHELEASYTAVIGLDNLLMLRRHEKDYLLRSDEKYLAKFVNKAADVVLNVQAQPISPVLKEQVIDHLHEYRRLFISYHLYDRQLAGENGLFQTFYDKSNNILSDLALIDQEFDFYIHETDRFYTVVLVVTMGLLVGLTFFFIVQLSRSLSSPIRKLNVGIRNFVESDFQSKSYLGSRRRTDEIGSLTNNFYRLQIEIADTFRKYREEAEIKHGKLVRQKERIEIQKFLLNEHREMLSETNKRIQESLNYAKRIQSNLLPELNSQLLQVAGFELWYKPKDVVSGDFYWCHQKDGCIYLALADCTGHGVPGAILSVLGISMLDAAVNQRDLDLPSEVLSFTNEEIIRILNKESSGDALFDSIDMTLLKLDPKRKELIVCSANTDYVIIAEGKVIRKKPSRCSVGSSHLYGYSGNYYEDDIYNYKDLEGIFLYSDGIVDQFSERTNKKFKWKRFADILASGGELSEMVNNMKMEVSRWKGSQEQTDDITFIGIALNDSKISPSVVAAKTASTVSEDVQRI</sequence>
<name>A0A916NFX4_9FLAO</name>
<dbReference type="Proteomes" id="UP000683507">
    <property type="component" value="Chromosome"/>
</dbReference>
<dbReference type="PANTHER" id="PTHR43156:SF9">
    <property type="entry name" value="HAMP DOMAIN-CONTAINING PROTEIN"/>
    <property type="match status" value="1"/>
</dbReference>
<dbReference type="RefSeq" id="WP_258541182.1">
    <property type="nucleotide sequence ID" value="NZ_OU015584.1"/>
</dbReference>
<dbReference type="EMBL" id="OU015584">
    <property type="protein sequence ID" value="CAG5079505.1"/>
    <property type="molecule type" value="Genomic_DNA"/>
</dbReference>
<dbReference type="Pfam" id="PF07228">
    <property type="entry name" value="SpoIIE"/>
    <property type="match status" value="1"/>
</dbReference>
<evidence type="ECO:0000256" key="1">
    <source>
        <dbReference type="ARBA" id="ARBA00022801"/>
    </source>
</evidence>
<dbReference type="InterPro" id="IPR036457">
    <property type="entry name" value="PPM-type-like_dom_sf"/>
</dbReference>
<dbReference type="PANTHER" id="PTHR43156">
    <property type="entry name" value="STAGE II SPORULATION PROTEIN E-RELATED"/>
    <property type="match status" value="1"/>
</dbReference>
<keyword evidence="2" id="KW-0472">Membrane</keyword>
<organism evidence="4 5">
    <name type="scientific">Parvicella tangerina</name>
    <dbReference type="NCBI Taxonomy" id="2829795"/>
    <lineage>
        <taxon>Bacteria</taxon>
        <taxon>Pseudomonadati</taxon>
        <taxon>Bacteroidota</taxon>
        <taxon>Flavobacteriia</taxon>
        <taxon>Flavobacteriales</taxon>
        <taxon>Parvicellaceae</taxon>
        <taxon>Parvicella</taxon>
    </lineage>
</organism>
<accession>A0A916NFX4</accession>
<keyword evidence="2" id="KW-1133">Transmembrane helix</keyword>
<protein>
    <recommendedName>
        <fullName evidence="3">PPM-type phosphatase domain-containing protein</fullName>
    </recommendedName>
</protein>
<dbReference type="InterPro" id="IPR052016">
    <property type="entry name" value="Bact_Sigma-Reg"/>
</dbReference>
<keyword evidence="5" id="KW-1185">Reference proteome</keyword>
<dbReference type="KEGG" id="ptan:CRYO30217_00961"/>
<dbReference type="Gene3D" id="3.60.40.10">
    <property type="entry name" value="PPM-type phosphatase domain"/>
    <property type="match status" value="1"/>
</dbReference>
<dbReference type="AlphaFoldDB" id="A0A916NFX4"/>
<dbReference type="SMART" id="SM00331">
    <property type="entry name" value="PP2C_SIG"/>
    <property type="match status" value="1"/>
</dbReference>
<keyword evidence="2" id="KW-0812">Transmembrane</keyword>
<feature type="transmembrane region" description="Helical" evidence="2">
    <location>
        <begin position="283"/>
        <end position="304"/>
    </location>
</feature>
<dbReference type="Gene3D" id="6.10.340.10">
    <property type="match status" value="1"/>
</dbReference>